<dbReference type="SUPFAM" id="SSF47113">
    <property type="entry name" value="Histone-fold"/>
    <property type="match status" value="1"/>
</dbReference>
<dbReference type="InterPro" id="IPR009072">
    <property type="entry name" value="Histone-fold"/>
</dbReference>
<dbReference type="CDD" id="cd08049">
    <property type="entry name" value="TAF8"/>
    <property type="match status" value="1"/>
</dbReference>
<dbReference type="PANTHER" id="PTHR46338:SF1">
    <property type="entry name" value="TRANSCRIPTION INITIATION FACTOR TFIID SUBUNIT 8"/>
    <property type="match status" value="1"/>
</dbReference>
<evidence type="ECO:0000256" key="5">
    <source>
        <dbReference type="ARBA" id="ARBA00023163"/>
    </source>
</evidence>
<protein>
    <recommendedName>
        <fullName evidence="3">Transcription initiation factor TFIID subunit 8</fullName>
    </recommendedName>
</protein>
<dbReference type="EMBL" id="BEGY01000004">
    <property type="protein sequence ID" value="GAX73659.1"/>
    <property type="molecule type" value="Genomic_DNA"/>
</dbReference>
<dbReference type="GO" id="GO:0046982">
    <property type="term" value="F:protein heterodimerization activity"/>
    <property type="evidence" value="ECO:0007669"/>
    <property type="project" value="InterPro"/>
</dbReference>
<comment type="subcellular location">
    <subcellularLocation>
        <location evidence="1">Nucleus</location>
    </subcellularLocation>
</comment>
<evidence type="ECO:0000256" key="6">
    <source>
        <dbReference type="ARBA" id="ARBA00023242"/>
    </source>
</evidence>
<dbReference type="PANTHER" id="PTHR46338">
    <property type="entry name" value="TRANSCRIPTION INITIATION FACTOR TFIID SUBUNIT 8"/>
    <property type="match status" value="1"/>
</dbReference>
<dbReference type="Pfam" id="PF10406">
    <property type="entry name" value="TAF8_C"/>
    <property type="match status" value="1"/>
</dbReference>
<dbReference type="STRING" id="1157962.A0A250WSI2"/>
<comment type="caution">
    <text evidence="9">The sequence shown here is derived from an EMBL/GenBank/DDBJ whole genome shotgun (WGS) entry which is preliminary data.</text>
</comment>
<keyword evidence="10" id="KW-1185">Reference proteome</keyword>
<dbReference type="Pfam" id="PF07524">
    <property type="entry name" value="Bromo_TP"/>
    <property type="match status" value="1"/>
</dbReference>
<evidence type="ECO:0000256" key="1">
    <source>
        <dbReference type="ARBA" id="ARBA00004123"/>
    </source>
</evidence>
<keyword evidence="6" id="KW-0539">Nucleus</keyword>
<dbReference type="InterPro" id="IPR006565">
    <property type="entry name" value="BTP"/>
</dbReference>
<evidence type="ECO:0000256" key="2">
    <source>
        <dbReference type="ARBA" id="ARBA00008767"/>
    </source>
</evidence>
<dbReference type="InterPro" id="IPR037818">
    <property type="entry name" value="TAF8"/>
</dbReference>
<evidence type="ECO:0000256" key="3">
    <source>
        <dbReference type="ARBA" id="ARBA00017307"/>
    </source>
</evidence>
<keyword evidence="4" id="KW-0805">Transcription regulation</keyword>
<dbReference type="InterPro" id="IPR019473">
    <property type="entry name" value="TFIID_su8_C"/>
</dbReference>
<name>A0A250WSI2_9CHLO</name>
<evidence type="ECO:0000256" key="4">
    <source>
        <dbReference type="ARBA" id="ARBA00023015"/>
    </source>
</evidence>
<dbReference type="InterPro" id="IPR042463">
    <property type="entry name" value="HNOB_dom_associated_sf"/>
</dbReference>
<dbReference type="Gene3D" id="3.30.450.260">
    <property type="entry name" value="Haem NO binding associated domain"/>
    <property type="match status" value="1"/>
</dbReference>
<evidence type="ECO:0000313" key="9">
    <source>
        <dbReference type="EMBL" id="GAX73659.1"/>
    </source>
</evidence>
<dbReference type="OrthoDB" id="436852at2759"/>
<evidence type="ECO:0000259" key="8">
    <source>
        <dbReference type="SMART" id="SM00576"/>
    </source>
</evidence>
<feature type="domain" description="Bromodomain associated" evidence="8">
    <location>
        <begin position="3"/>
        <end position="79"/>
    </location>
</feature>
<keyword evidence="5" id="KW-0804">Transcription</keyword>
<sequence length="516" mass="55951">MSEEYARAIGRVVVAQLSEADGFESVQESALEILSELLLRYLSELSNGAHSFAEHATRSQINVPDVLMAIEDMGTSVTDLLMYMETPFMKNGDCMFAHTLSSFPVKQRARIIPTFEEKGEQPPAHIPAFLPAFPDVHTYENTPTFTGHEKDPEKQTQAIKLQRKAAEKALIQLHKRTKAEVGGQDAQLSHAADSQPAGMSSERINPFLGDPDREYTPLIQDRVTADRVPATSPGIAPDVGTNTLAARTTYGNSCSSGIVAVPGTLLMDSCPHHIVFDTHLVLRKLGPAVRREMPWVELGRTLLTEAFQVLHPEGVVLTTLDGSVDQARVQEEFCRNPFRTFLLQTLSRSVDGNNTSQNGWGLLELEGHILPTRLHVPRNVEGSDQDAQAVAAPGAGAGEEGGSVEDVFLMLSVPSSSSAEDLKEKDIAAEKQMEAAKLNARSVNVVASAESAFQALLTVDGTEQYVSWKYTGHFEDSGGALKPGFEAGFSQDWATATRRAALAVASRHPAHDAALM</sequence>
<evidence type="ECO:0000313" key="10">
    <source>
        <dbReference type="Proteomes" id="UP000232323"/>
    </source>
</evidence>
<accession>A0A250WSI2</accession>
<feature type="region of interest" description="Disordered" evidence="7">
    <location>
        <begin position="178"/>
        <end position="212"/>
    </location>
</feature>
<reference evidence="9 10" key="1">
    <citation type="submission" date="2017-08" db="EMBL/GenBank/DDBJ databases">
        <title>Acidophilic green algal genome provides insights into adaptation to an acidic environment.</title>
        <authorList>
            <person name="Hirooka S."/>
            <person name="Hirose Y."/>
            <person name="Kanesaki Y."/>
            <person name="Higuchi S."/>
            <person name="Fujiwara T."/>
            <person name="Onuma R."/>
            <person name="Era A."/>
            <person name="Ohbayashi R."/>
            <person name="Uzuka A."/>
            <person name="Nozaki H."/>
            <person name="Yoshikawa H."/>
            <person name="Miyagishima S.Y."/>
        </authorList>
    </citation>
    <scope>NUCLEOTIDE SEQUENCE [LARGE SCALE GENOMIC DNA]</scope>
    <source>
        <strain evidence="9 10">NIES-2499</strain>
    </source>
</reference>
<dbReference type="Gene3D" id="1.10.20.10">
    <property type="entry name" value="Histone, subunit A"/>
    <property type="match status" value="1"/>
</dbReference>
<dbReference type="Proteomes" id="UP000232323">
    <property type="component" value="Unassembled WGS sequence"/>
</dbReference>
<dbReference type="AlphaFoldDB" id="A0A250WSI2"/>
<organism evidence="9 10">
    <name type="scientific">Chlamydomonas eustigma</name>
    <dbReference type="NCBI Taxonomy" id="1157962"/>
    <lineage>
        <taxon>Eukaryota</taxon>
        <taxon>Viridiplantae</taxon>
        <taxon>Chlorophyta</taxon>
        <taxon>core chlorophytes</taxon>
        <taxon>Chlorophyceae</taxon>
        <taxon>CS clade</taxon>
        <taxon>Chlamydomonadales</taxon>
        <taxon>Chlamydomonadaceae</taxon>
        <taxon>Chlamydomonas</taxon>
    </lineage>
</organism>
<dbReference type="SMART" id="SM00576">
    <property type="entry name" value="BTP"/>
    <property type="match status" value="1"/>
</dbReference>
<gene>
    <name evidence="9" type="ORF">CEUSTIGMA_g1110.t1</name>
</gene>
<dbReference type="GO" id="GO:0005669">
    <property type="term" value="C:transcription factor TFIID complex"/>
    <property type="evidence" value="ECO:0007669"/>
    <property type="project" value="InterPro"/>
</dbReference>
<proteinExistence type="inferred from homology"/>
<evidence type="ECO:0000256" key="7">
    <source>
        <dbReference type="SAM" id="MobiDB-lite"/>
    </source>
</evidence>
<comment type="similarity">
    <text evidence="2">Belongs to the TAF8 family.</text>
</comment>